<evidence type="ECO:0000256" key="1">
    <source>
        <dbReference type="SAM" id="MobiDB-lite"/>
    </source>
</evidence>
<dbReference type="PANTHER" id="PTHR46656">
    <property type="entry name" value="PUTATIVE-RELATED"/>
    <property type="match status" value="1"/>
</dbReference>
<gene>
    <name evidence="3" type="ORF">J2S75_003139</name>
</gene>
<evidence type="ECO:0000313" key="3">
    <source>
        <dbReference type="EMBL" id="MDQ0304103.1"/>
    </source>
</evidence>
<evidence type="ECO:0000313" key="4">
    <source>
        <dbReference type="Proteomes" id="UP001224682"/>
    </source>
</evidence>
<organism evidence="3 4">
    <name type="scientific">Ancylobacter polymorphus</name>
    <dbReference type="NCBI Taxonomy" id="223390"/>
    <lineage>
        <taxon>Bacteria</taxon>
        <taxon>Pseudomonadati</taxon>
        <taxon>Pseudomonadota</taxon>
        <taxon>Alphaproteobacteria</taxon>
        <taxon>Hyphomicrobiales</taxon>
        <taxon>Xanthobacteraceae</taxon>
        <taxon>Ancylobacter</taxon>
    </lineage>
</organism>
<feature type="region of interest" description="Disordered" evidence="1">
    <location>
        <begin position="1"/>
        <end position="24"/>
    </location>
</feature>
<keyword evidence="4" id="KW-1185">Reference proteome</keyword>
<reference evidence="3 4" key="1">
    <citation type="submission" date="2023-07" db="EMBL/GenBank/DDBJ databases">
        <title>Genomic Encyclopedia of Type Strains, Phase IV (KMG-IV): sequencing the most valuable type-strain genomes for metagenomic binning, comparative biology and taxonomic classification.</title>
        <authorList>
            <person name="Goeker M."/>
        </authorList>
    </citation>
    <scope>NUCLEOTIDE SEQUENCE [LARGE SCALE GENOMIC DNA]</scope>
    <source>
        <strain evidence="3 4">DSM 2457</strain>
    </source>
</reference>
<proteinExistence type="predicted"/>
<name>A0ABU0BFP4_9HYPH</name>
<dbReference type="Proteomes" id="UP001224682">
    <property type="component" value="Unassembled WGS sequence"/>
</dbReference>
<dbReference type="Pfam" id="PF00534">
    <property type="entry name" value="Glycos_transf_1"/>
    <property type="match status" value="1"/>
</dbReference>
<dbReference type="EMBL" id="JAUSUI010000006">
    <property type="protein sequence ID" value="MDQ0304103.1"/>
    <property type="molecule type" value="Genomic_DNA"/>
</dbReference>
<dbReference type="PANTHER" id="PTHR46656:SF3">
    <property type="entry name" value="PUTATIVE-RELATED"/>
    <property type="match status" value="1"/>
</dbReference>
<accession>A0ABU0BFP4</accession>
<dbReference type="Gene3D" id="3.40.50.2000">
    <property type="entry name" value="Glycogen Phosphorylase B"/>
    <property type="match status" value="1"/>
</dbReference>
<dbReference type="RefSeq" id="WP_307021011.1">
    <property type="nucleotide sequence ID" value="NZ_JAUSUI010000006.1"/>
</dbReference>
<sequence>MPVVRRMRERLPLGRRSPREDPGRTMKIGRKTIKSGVRSLQCARENCPPVRAVPCWLRRLAGKRPKPGVDIVGFLRSEIGLGEAARLMVAALDAGGIPAGLINVPLPGRMAEPALANRLAATSRHRTALAIFGAAEIAMFARRACRDQTNIAYPYWELPSFPAAWRHGFEHFDVHWAPTTFIRDALESIRSRPIHLVPQPVDLPAEPRQQPFTGPLKFHTFFDADSSIARKNPLGTIEAFRLAFPSGREDARLLVKARGGGSDAARLSSLLALTRQDPRIEIVDGTLTRAEMSALMEDCNVFVSLHRSEGFGLGCAEALARGKAVIATDFGGTRDFINEQTGYPVQFAETAVSPQDYFGTEGSYWAEPSLAHAASIMRAIYDDPGQTTAKTQAGFAHLKRHNSFGAVGRLIKERLG</sequence>
<dbReference type="SUPFAM" id="SSF53756">
    <property type="entry name" value="UDP-Glycosyltransferase/glycogen phosphorylase"/>
    <property type="match status" value="1"/>
</dbReference>
<feature type="compositionally biased region" description="Basic and acidic residues" evidence="1">
    <location>
        <begin position="9"/>
        <end position="24"/>
    </location>
</feature>
<protein>
    <submittedName>
        <fullName evidence="3">Glycosyltransferase involved in cell wall biosynthesis</fullName>
    </submittedName>
</protein>
<dbReference type="InterPro" id="IPR001296">
    <property type="entry name" value="Glyco_trans_1"/>
</dbReference>
<comment type="caution">
    <text evidence="3">The sequence shown here is derived from an EMBL/GenBank/DDBJ whole genome shotgun (WGS) entry which is preliminary data.</text>
</comment>
<feature type="domain" description="Glycosyl transferase family 1" evidence="2">
    <location>
        <begin position="230"/>
        <end position="343"/>
    </location>
</feature>
<evidence type="ECO:0000259" key="2">
    <source>
        <dbReference type="Pfam" id="PF00534"/>
    </source>
</evidence>